<dbReference type="Pfam" id="PF26119">
    <property type="entry name" value="DUF8036"/>
    <property type="match status" value="1"/>
</dbReference>
<dbReference type="AlphaFoldDB" id="A0A2R6A874"/>
<evidence type="ECO:0000313" key="2">
    <source>
        <dbReference type="EMBL" id="PSN82539.1"/>
    </source>
</evidence>
<feature type="transmembrane region" description="Helical" evidence="1">
    <location>
        <begin position="41"/>
        <end position="61"/>
    </location>
</feature>
<evidence type="ECO:0000256" key="1">
    <source>
        <dbReference type="SAM" id="Phobius"/>
    </source>
</evidence>
<keyword evidence="1" id="KW-0472">Membrane</keyword>
<feature type="transmembrane region" description="Helical" evidence="1">
    <location>
        <begin position="6"/>
        <end position="29"/>
    </location>
</feature>
<evidence type="ECO:0000313" key="3">
    <source>
        <dbReference type="Proteomes" id="UP000240880"/>
    </source>
</evidence>
<sequence>MLGMVWSLDLIVVALSVVLTAWVFSIYLKRALDVRSSFAKGLALLSALFFVQSLVSVVVYYRFSGVYSVDVALPLFVIATLDLGGFAVLFWIARQ</sequence>
<name>A0A2R6A874_9ARCH</name>
<comment type="caution">
    <text evidence="2">The sequence shown here is derived from an EMBL/GenBank/DDBJ whole genome shotgun (WGS) entry which is preliminary data.</text>
</comment>
<organism evidence="2 3">
    <name type="scientific">Candidatus Marsarchaeota G1 archaeon OSP_D</name>
    <dbReference type="NCBI Taxonomy" id="1978155"/>
    <lineage>
        <taxon>Archaea</taxon>
        <taxon>Candidatus Marsarchaeota</taxon>
        <taxon>Candidatus Marsarchaeota group 1</taxon>
    </lineage>
</organism>
<protein>
    <submittedName>
        <fullName evidence="2">Uncharacterized protein</fullName>
    </submittedName>
</protein>
<reference evidence="2 3" key="1">
    <citation type="submission" date="2017-04" db="EMBL/GenBank/DDBJ databases">
        <title>Novel microbial lineages endemic to geothermal iron-oxide mats fill important gaps in the evolutionary history of Archaea.</title>
        <authorList>
            <person name="Jay Z.J."/>
            <person name="Beam J.P."/>
            <person name="Dlakic M."/>
            <person name="Rusch D.B."/>
            <person name="Kozubal M.A."/>
            <person name="Inskeep W.P."/>
        </authorList>
    </citation>
    <scope>NUCLEOTIDE SEQUENCE [LARGE SCALE GENOMIC DNA]</scope>
    <source>
        <strain evidence="2">OSP_D</strain>
    </source>
</reference>
<dbReference type="Proteomes" id="UP000240880">
    <property type="component" value="Unassembled WGS sequence"/>
</dbReference>
<proteinExistence type="predicted"/>
<gene>
    <name evidence="2" type="ORF">B9Q01_07745</name>
</gene>
<keyword evidence="1" id="KW-0812">Transmembrane</keyword>
<dbReference type="EMBL" id="NEXC01000067">
    <property type="protein sequence ID" value="PSN82539.1"/>
    <property type="molecule type" value="Genomic_DNA"/>
</dbReference>
<accession>A0A2R6A874</accession>
<feature type="transmembrane region" description="Helical" evidence="1">
    <location>
        <begin position="73"/>
        <end position="93"/>
    </location>
</feature>
<keyword evidence="1" id="KW-1133">Transmembrane helix</keyword>
<dbReference type="InterPro" id="IPR058349">
    <property type="entry name" value="DUF8036"/>
</dbReference>